<feature type="compositionally biased region" description="Acidic residues" evidence="1">
    <location>
        <begin position="339"/>
        <end position="352"/>
    </location>
</feature>
<evidence type="ECO:0000256" key="1">
    <source>
        <dbReference type="SAM" id="MobiDB-lite"/>
    </source>
</evidence>
<feature type="compositionally biased region" description="Basic and acidic residues" evidence="1">
    <location>
        <begin position="136"/>
        <end position="182"/>
    </location>
</feature>
<gene>
    <name evidence="2" type="ORF">BN1204_048490</name>
</gene>
<protein>
    <recommendedName>
        <fullName evidence="3">DUF4211 domain-containing protein</fullName>
    </recommendedName>
</protein>
<name>A0A0F7UGE9_NEOCL</name>
<feature type="compositionally biased region" description="Basic and acidic residues" evidence="1">
    <location>
        <begin position="230"/>
        <end position="250"/>
    </location>
</feature>
<feature type="compositionally biased region" description="Acidic residues" evidence="1">
    <location>
        <begin position="402"/>
        <end position="438"/>
    </location>
</feature>
<proteinExistence type="predicted"/>
<dbReference type="EMBL" id="LN714485">
    <property type="protein sequence ID" value="CEL69129.1"/>
    <property type="molecule type" value="Genomic_DNA"/>
</dbReference>
<feature type="compositionally biased region" description="Basic and acidic residues" evidence="1">
    <location>
        <begin position="442"/>
        <end position="454"/>
    </location>
</feature>
<organism evidence="2">
    <name type="scientific">Neospora caninum (strain Liverpool)</name>
    <dbReference type="NCBI Taxonomy" id="572307"/>
    <lineage>
        <taxon>Eukaryota</taxon>
        <taxon>Sar</taxon>
        <taxon>Alveolata</taxon>
        <taxon>Apicomplexa</taxon>
        <taxon>Conoidasida</taxon>
        <taxon>Coccidia</taxon>
        <taxon>Eucoccidiorida</taxon>
        <taxon>Eimeriorina</taxon>
        <taxon>Sarcocystidae</taxon>
        <taxon>Neospora</taxon>
    </lineage>
</organism>
<feature type="region of interest" description="Disordered" evidence="1">
    <location>
        <begin position="277"/>
        <end position="301"/>
    </location>
</feature>
<evidence type="ECO:0008006" key="3">
    <source>
        <dbReference type="Google" id="ProtNLM"/>
    </source>
</evidence>
<reference evidence="2" key="1">
    <citation type="journal article" date="2015" name="PLoS ONE">
        <title>Comprehensive Evaluation of Toxoplasma gondii VEG and Neospora caninum LIV Genomes with Tachyzoite Stage Transcriptome and Proteome Defines Novel Transcript Features.</title>
        <authorList>
            <person name="Ramaprasad A."/>
            <person name="Mourier T."/>
            <person name="Naeem R."/>
            <person name="Malas T.B."/>
            <person name="Moussa E."/>
            <person name="Panigrahi A."/>
            <person name="Vermont S.J."/>
            <person name="Otto T.D."/>
            <person name="Wastling J."/>
            <person name="Pain A."/>
        </authorList>
    </citation>
    <scope>NUCLEOTIDE SEQUENCE</scope>
    <source>
        <strain evidence="2">Liverpool</strain>
    </source>
</reference>
<feature type="compositionally biased region" description="Low complexity" evidence="1">
    <location>
        <begin position="99"/>
        <end position="115"/>
    </location>
</feature>
<feature type="compositionally biased region" description="Low complexity" evidence="1">
    <location>
        <begin position="183"/>
        <end position="203"/>
    </location>
</feature>
<feature type="region of interest" description="Disordered" evidence="1">
    <location>
        <begin position="339"/>
        <end position="454"/>
    </location>
</feature>
<feature type="region of interest" description="Disordered" evidence="1">
    <location>
        <begin position="1"/>
        <end position="264"/>
    </location>
</feature>
<sequence>METRVSPCSSLEPIRRRLRVHQLSPSSSVERDAVHTAEEKKPAWPREEGDAAEGKIGLCETPPKPWKRLKRAVPTSPTPQPQLPDTREEEKPEASLVCSSEASPSLGSPVSSLSPFGEKPGRRLVRPIRTPSRDTSVSERLTEKEGEGENAGEEKEKDGAEEKERDEKERERGDREGEKTSESESTSVWSLSSRTSLSSAPSTCGGGDETKRTVRRRLLGGTCRRKVGKRKEERRAGARVREGSEADSRRSGGRGLSGTAAANRQQLIELAKEKKLAEEKKMAEEKKIAKEQKMDEDAREREWRDALEIRKSRLSALTKRVQRNSLRARFAHIGVDIQDEEVQKEENEEAEEPSNSGEHLRRRGSGARPTPGYRFLAFASDMCPRGRRRQREAERSVSRSDAEEESDFIVEDGEGEEQPTGDDASDEILADSEEELDTGQELARRASYERRVKRESDQKLEENLKLDQAFARYVQFLVFSLLSPTLNCPFPTGPADRRAACMPKTWHTRKLPRDFFLTAVKKIEGLMPVMRATKETTAFPTWLKFILKEHPVCTMRELDKTVDMAPQSPLRCVVCGRMKGTRYCVVLEGPVYDSDLLYQGELGEWHVANGLAWLGRDAFPYAPDPVQQKACEQSRKGKSFLIWLHFLFAFAAPGLVFHPVWDLLKQEAEEMKLTKRYRGRRGRENQPICPGVLEFAVGKHCGQQVRAWHMVHHFKHRFLKFMHSTIKEFSPCIRRYPEKVAEIFDDLWRKQWYEQWCMEVKNPRAT</sequence>
<accession>A0A0F7UGE9</accession>
<feature type="compositionally biased region" description="Basic and acidic residues" evidence="1">
    <location>
        <begin position="29"/>
        <end position="53"/>
    </location>
</feature>
<dbReference type="AlphaFoldDB" id="A0A0F7UGE9"/>
<evidence type="ECO:0000313" key="2">
    <source>
        <dbReference type="EMBL" id="CEL69129.1"/>
    </source>
</evidence>
<feature type="compositionally biased region" description="Basic and acidic residues" evidence="1">
    <location>
        <begin position="391"/>
        <end position="401"/>
    </location>
</feature>
<feature type="compositionally biased region" description="Basic residues" evidence="1">
    <location>
        <begin position="213"/>
        <end position="229"/>
    </location>
</feature>